<dbReference type="OrthoDB" id="27041at2759"/>
<name>A0A9W7EYM9_9STRA</name>
<evidence type="ECO:0000313" key="2">
    <source>
        <dbReference type="EMBL" id="GMH97324.1"/>
    </source>
</evidence>
<dbReference type="AlphaFoldDB" id="A0A9W7EYM9"/>
<evidence type="ECO:0000313" key="3">
    <source>
        <dbReference type="Proteomes" id="UP001165085"/>
    </source>
</evidence>
<keyword evidence="1" id="KW-0175">Coiled coil</keyword>
<gene>
    <name evidence="2" type="ORF">TrST_g8171</name>
</gene>
<comment type="caution">
    <text evidence="2">The sequence shown here is derived from an EMBL/GenBank/DDBJ whole genome shotgun (WGS) entry which is preliminary data.</text>
</comment>
<sequence>VPELVGTDELGMKSIRYLGFTPVILEAVKEQQAEIEELKVLVRDLMEDNILIREELEALRELVLNGGAGVR</sequence>
<accession>A0A9W7EYM9</accession>
<organism evidence="2 3">
    <name type="scientific">Triparma strigata</name>
    <dbReference type="NCBI Taxonomy" id="1606541"/>
    <lineage>
        <taxon>Eukaryota</taxon>
        <taxon>Sar</taxon>
        <taxon>Stramenopiles</taxon>
        <taxon>Ochrophyta</taxon>
        <taxon>Bolidophyceae</taxon>
        <taxon>Parmales</taxon>
        <taxon>Triparmaceae</taxon>
        <taxon>Triparma</taxon>
    </lineage>
</organism>
<feature type="coiled-coil region" evidence="1">
    <location>
        <begin position="28"/>
        <end position="62"/>
    </location>
</feature>
<protein>
    <submittedName>
        <fullName evidence="2">Uncharacterized protein</fullName>
    </submittedName>
</protein>
<reference evidence="3" key="1">
    <citation type="journal article" date="2023" name="Commun. Biol.">
        <title>Genome analysis of Parmales, the sister group of diatoms, reveals the evolutionary specialization of diatoms from phago-mixotrophs to photoautotrophs.</title>
        <authorList>
            <person name="Ban H."/>
            <person name="Sato S."/>
            <person name="Yoshikawa S."/>
            <person name="Yamada K."/>
            <person name="Nakamura Y."/>
            <person name="Ichinomiya M."/>
            <person name="Sato N."/>
            <person name="Blanc-Mathieu R."/>
            <person name="Endo H."/>
            <person name="Kuwata A."/>
            <person name="Ogata H."/>
        </authorList>
    </citation>
    <scope>NUCLEOTIDE SEQUENCE [LARGE SCALE GENOMIC DNA]</scope>
    <source>
        <strain evidence="3">NIES 3701</strain>
    </source>
</reference>
<keyword evidence="3" id="KW-1185">Reference proteome</keyword>
<evidence type="ECO:0000256" key="1">
    <source>
        <dbReference type="SAM" id="Coils"/>
    </source>
</evidence>
<proteinExistence type="predicted"/>
<dbReference type="Proteomes" id="UP001165085">
    <property type="component" value="Unassembled WGS sequence"/>
</dbReference>
<dbReference type="EMBL" id="BRXY01000490">
    <property type="protein sequence ID" value="GMH97324.1"/>
    <property type="molecule type" value="Genomic_DNA"/>
</dbReference>
<feature type="non-terminal residue" evidence="2">
    <location>
        <position position="1"/>
    </location>
</feature>